<feature type="domain" description="Transmembrane protein 135 N-terminal" evidence="7">
    <location>
        <begin position="14"/>
        <end position="145"/>
    </location>
</feature>
<keyword evidence="3 6" id="KW-0812">Transmembrane</keyword>
<feature type="transmembrane region" description="Helical" evidence="6">
    <location>
        <begin position="294"/>
        <end position="312"/>
    </location>
</feature>
<accession>B4GFW8</accession>
<feature type="transmembrane region" description="Helical" evidence="6">
    <location>
        <begin position="332"/>
        <end position="353"/>
    </location>
</feature>
<proteinExistence type="inferred from homology"/>
<evidence type="ECO:0000256" key="2">
    <source>
        <dbReference type="ARBA" id="ARBA00008924"/>
    </source>
</evidence>
<dbReference type="GO" id="GO:0012505">
    <property type="term" value="C:endomembrane system"/>
    <property type="evidence" value="ECO:0007669"/>
    <property type="project" value="UniProtKB-SubCell"/>
</dbReference>
<dbReference type="EMBL" id="CH479182">
    <property type="protein sequence ID" value="EDW34503.1"/>
    <property type="molecule type" value="Genomic_DNA"/>
</dbReference>
<dbReference type="eggNOG" id="KOG1398">
    <property type="taxonomic scope" value="Eukaryota"/>
</dbReference>
<evidence type="ECO:0000256" key="4">
    <source>
        <dbReference type="ARBA" id="ARBA00022989"/>
    </source>
</evidence>
<dbReference type="OrthoDB" id="291792at2759"/>
<comment type="similarity">
    <text evidence="2">Belongs to the TMEM135 family.</text>
</comment>
<organism evidence="9">
    <name type="scientific">Drosophila persimilis</name>
    <name type="common">Fruit fly</name>
    <dbReference type="NCBI Taxonomy" id="7234"/>
    <lineage>
        <taxon>Eukaryota</taxon>
        <taxon>Metazoa</taxon>
        <taxon>Ecdysozoa</taxon>
        <taxon>Arthropoda</taxon>
        <taxon>Hexapoda</taxon>
        <taxon>Insecta</taxon>
        <taxon>Pterygota</taxon>
        <taxon>Neoptera</taxon>
        <taxon>Endopterygota</taxon>
        <taxon>Diptera</taxon>
        <taxon>Brachycera</taxon>
        <taxon>Muscomorpha</taxon>
        <taxon>Ephydroidea</taxon>
        <taxon>Drosophilidae</taxon>
        <taxon>Drosophila</taxon>
        <taxon>Sophophora</taxon>
    </lineage>
</organism>
<name>B4GFW8_DROPE</name>
<feature type="transmembrane region" description="Helical" evidence="6">
    <location>
        <begin position="67"/>
        <end position="88"/>
    </location>
</feature>
<dbReference type="PANTHER" id="PTHR12459:SF15">
    <property type="entry name" value="TRANSMEMBRANE PROTEIN 135"/>
    <property type="match status" value="1"/>
</dbReference>
<evidence type="ECO:0000256" key="3">
    <source>
        <dbReference type="ARBA" id="ARBA00022692"/>
    </source>
</evidence>
<dbReference type="PhylomeDB" id="B4GFW8"/>
<evidence type="ECO:0000313" key="8">
    <source>
        <dbReference type="EMBL" id="EDW34503.1"/>
    </source>
</evidence>
<feature type="domain" description="Transmembrane protein 135 N-terminal" evidence="7">
    <location>
        <begin position="305"/>
        <end position="404"/>
    </location>
</feature>
<keyword evidence="4 6" id="KW-1133">Transmembrane helix</keyword>
<dbReference type="InterPro" id="IPR026749">
    <property type="entry name" value="Tmem135"/>
</dbReference>
<reference evidence="8 9" key="1">
    <citation type="journal article" date="2007" name="Nature">
        <title>Evolution of genes and genomes on the Drosophila phylogeny.</title>
        <authorList>
            <consortium name="Drosophila 12 Genomes Consortium"/>
            <person name="Clark A.G."/>
            <person name="Eisen M.B."/>
            <person name="Smith D.R."/>
            <person name="Bergman C.M."/>
            <person name="Oliver B."/>
            <person name="Markow T.A."/>
            <person name="Kaufman T.C."/>
            <person name="Kellis M."/>
            <person name="Gelbart W."/>
            <person name="Iyer V.N."/>
            <person name="Pollard D.A."/>
            <person name="Sackton T.B."/>
            <person name="Larracuente A.M."/>
            <person name="Singh N.D."/>
            <person name="Abad J.P."/>
            <person name="Abt D.N."/>
            <person name="Adryan B."/>
            <person name="Aguade M."/>
            <person name="Akashi H."/>
            <person name="Anderson W.W."/>
            <person name="Aquadro C.F."/>
            <person name="Ardell D.H."/>
            <person name="Arguello R."/>
            <person name="Artieri C.G."/>
            <person name="Barbash D.A."/>
            <person name="Barker D."/>
            <person name="Barsanti P."/>
            <person name="Batterham P."/>
            <person name="Batzoglou S."/>
            <person name="Begun D."/>
            <person name="Bhutkar A."/>
            <person name="Blanco E."/>
            <person name="Bosak S.A."/>
            <person name="Bradley R.K."/>
            <person name="Brand A.D."/>
            <person name="Brent M.R."/>
            <person name="Brooks A.N."/>
            <person name="Brown R.H."/>
            <person name="Butlin R.K."/>
            <person name="Caggese C."/>
            <person name="Calvi B.R."/>
            <person name="Bernardo de Carvalho A."/>
            <person name="Caspi A."/>
            <person name="Castrezana S."/>
            <person name="Celniker S.E."/>
            <person name="Chang J.L."/>
            <person name="Chapple C."/>
            <person name="Chatterji S."/>
            <person name="Chinwalla A."/>
            <person name="Civetta A."/>
            <person name="Clifton S.W."/>
            <person name="Comeron J.M."/>
            <person name="Costello J.C."/>
            <person name="Coyne J.A."/>
            <person name="Daub J."/>
            <person name="David R.G."/>
            <person name="Delcher A.L."/>
            <person name="Delehaunty K."/>
            <person name="Do C.B."/>
            <person name="Ebling H."/>
            <person name="Edwards K."/>
            <person name="Eickbush T."/>
            <person name="Evans J.D."/>
            <person name="Filipski A."/>
            <person name="Findeiss S."/>
            <person name="Freyhult E."/>
            <person name="Fulton L."/>
            <person name="Fulton R."/>
            <person name="Garcia A.C."/>
            <person name="Gardiner A."/>
            <person name="Garfield D.A."/>
            <person name="Garvin B.E."/>
            <person name="Gibson G."/>
            <person name="Gilbert D."/>
            <person name="Gnerre S."/>
            <person name="Godfrey J."/>
            <person name="Good R."/>
            <person name="Gotea V."/>
            <person name="Gravely B."/>
            <person name="Greenberg A.J."/>
            <person name="Griffiths-Jones S."/>
            <person name="Gross S."/>
            <person name="Guigo R."/>
            <person name="Gustafson E.A."/>
            <person name="Haerty W."/>
            <person name="Hahn M.W."/>
            <person name="Halligan D.L."/>
            <person name="Halpern A.L."/>
            <person name="Halter G.M."/>
            <person name="Han M.V."/>
            <person name="Heger A."/>
            <person name="Hillier L."/>
            <person name="Hinrichs A.S."/>
            <person name="Holmes I."/>
            <person name="Hoskins R.A."/>
            <person name="Hubisz M.J."/>
            <person name="Hultmark D."/>
            <person name="Huntley M.A."/>
            <person name="Jaffe D.B."/>
            <person name="Jagadeeshan S."/>
            <person name="Jeck W.R."/>
            <person name="Johnson J."/>
            <person name="Jones C.D."/>
            <person name="Jordan W.C."/>
            <person name="Karpen G.H."/>
            <person name="Kataoka E."/>
            <person name="Keightley P.D."/>
            <person name="Kheradpour P."/>
            <person name="Kirkness E.F."/>
            <person name="Koerich L.B."/>
            <person name="Kristiansen K."/>
            <person name="Kudrna D."/>
            <person name="Kulathinal R.J."/>
            <person name="Kumar S."/>
            <person name="Kwok R."/>
            <person name="Lander E."/>
            <person name="Langley C.H."/>
            <person name="Lapoint R."/>
            <person name="Lazzaro B.P."/>
            <person name="Lee S.J."/>
            <person name="Levesque L."/>
            <person name="Li R."/>
            <person name="Lin C.F."/>
            <person name="Lin M.F."/>
            <person name="Lindblad-Toh K."/>
            <person name="Llopart A."/>
            <person name="Long M."/>
            <person name="Low L."/>
            <person name="Lozovsky E."/>
            <person name="Lu J."/>
            <person name="Luo M."/>
            <person name="Machado C.A."/>
            <person name="Makalowski W."/>
            <person name="Marzo M."/>
            <person name="Matsuda M."/>
            <person name="Matzkin L."/>
            <person name="McAllister B."/>
            <person name="McBride C.S."/>
            <person name="McKernan B."/>
            <person name="McKernan K."/>
            <person name="Mendez-Lago M."/>
            <person name="Minx P."/>
            <person name="Mollenhauer M.U."/>
            <person name="Montooth K."/>
            <person name="Mount S.M."/>
            <person name="Mu X."/>
            <person name="Myers E."/>
            <person name="Negre B."/>
            <person name="Newfeld S."/>
            <person name="Nielsen R."/>
            <person name="Noor M.A."/>
            <person name="O'Grady P."/>
            <person name="Pachter L."/>
            <person name="Papaceit M."/>
            <person name="Parisi M.J."/>
            <person name="Parisi M."/>
            <person name="Parts L."/>
            <person name="Pedersen J.S."/>
            <person name="Pesole G."/>
            <person name="Phillippy A.M."/>
            <person name="Ponting C.P."/>
            <person name="Pop M."/>
            <person name="Porcelli D."/>
            <person name="Powell J.R."/>
            <person name="Prohaska S."/>
            <person name="Pruitt K."/>
            <person name="Puig M."/>
            <person name="Quesneville H."/>
            <person name="Ram K.R."/>
            <person name="Rand D."/>
            <person name="Rasmussen M.D."/>
            <person name="Reed L.K."/>
            <person name="Reenan R."/>
            <person name="Reily A."/>
            <person name="Remington K.A."/>
            <person name="Rieger T.T."/>
            <person name="Ritchie M.G."/>
            <person name="Robin C."/>
            <person name="Rogers Y.H."/>
            <person name="Rohde C."/>
            <person name="Rozas J."/>
            <person name="Rubenfield M.J."/>
            <person name="Ruiz A."/>
            <person name="Russo S."/>
            <person name="Salzberg S.L."/>
            <person name="Sanchez-Gracia A."/>
            <person name="Saranga D.J."/>
            <person name="Sato H."/>
            <person name="Schaeffer S.W."/>
            <person name="Schatz M.C."/>
            <person name="Schlenke T."/>
            <person name="Schwartz R."/>
            <person name="Segarra C."/>
            <person name="Singh R.S."/>
            <person name="Sirot L."/>
            <person name="Sirota M."/>
            <person name="Sisneros N.B."/>
            <person name="Smith C.D."/>
            <person name="Smith T.F."/>
            <person name="Spieth J."/>
            <person name="Stage D.E."/>
            <person name="Stark A."/>
            <person name="Stephan W."/>
            <person name="Strausberg R.L."/>
            <person name="Strempel S."/>
            <person name="Sturgill D."/>
            <person name="Sutton G."/>
            <person name="Sutton G.G."/>
            <person name="Tao W."/>
            <person name="Teichmann S."/>
            <person name="Tobari Y.N."/>
            <person name="Tomimura Y."/>
            <person name="Tsolas J.M."/>
            <person name="Valente V.L."/>
            <person name="Venter E."/>
            <person name="Venter J.C."/>
            <person name="Vicario S."/>
            <person name="Vieira F.G."/>
            <person name="Vilella A.J."/>
            <person name="Villasante A."/>
            <person name="Walenz B."/>
            <person name="Wang J."/>
            <person name="Wasserman M."/>
            <person name="Watts T."/>
            <person name="Wilson D."/>
            <person name="Wilson R.K."/>
            <person name="Wing R.A."/>
            <person name="Wolfner M.F."/>
            <person name="Wong A."/>
            <person name="Wong G.K."/>
            <person name="Wu C.I."/>
            <person name="Wu G."/>
            <person name="Yamamoto D."/>
            <person name="Yang H.P."/>
            <person name="Yang S.P."/>
            <person name="Yorke J.A."/>
            <person name="Yoshida K."/>
            <person name="Zdobnov E."/>
            <person name="Zhang P."/>
            <person name="Zhang Y."/>
            <person name="Zimin A.V."/>
            <person name="Baldwin J."/>
            <person name="Abdouelleil A."/>
            <person name="Abdulkadir J."/>
            <person name="Abebe A."/>
            <person name="Abera B."/>
            <person name="Abreu J."/>
            <person name="Acer S.C."/>
            <person name="Aftuck L."/>
            <person name="Alexander A."/>
            <person name="An P."/>
            <person name="Anderson E."/>
            <person name="Anderson S."/>
            <person name="Arachi H."/>
            <person name="Azer M."/>
            <person name="Bachantsang P."/>
            <person name="Barry A."/>
            <person name="Bayul T."/>
            <person name="Berlin A."/>
            <person name="Bessette D."/>
            <person name="Bloom T."/>
            <person name="Blye J."/>
            <person name="Boguslavskiy L."/>
            <person name="Bonnet C."/>
            <person name="Boukhgalter B."/>
            <person name="Bourzgui I."/>
            <person name="Brown A."/>
            <person name="Cahill P."/>
            <person name="Channer S."/>
            <person name="Cheshatsang Y."/>
            <person name="Chuda L."/>
            <person name="Citroen M."/>
            <person name="Collymore A."/>
            <person name="Cooke P."/>
            <person name="Costello M."/>
            <person name="D'Aco K."/>
            <person name="Daza R."/>
            <person name="De Haan G."/>
            <person name="DeGray S."/>
            <person name="DeMaso C."/>
            <person name="Dhargay N."/>
            <person name="Dooley K."/>
            <person name="Dooley E."/>
            <person name="Doricent M."/>
            <person name="Dorje P."/>
            <person name="Dorjee K."/>
            <person name="Dupes A."/>
            <person name="Elong R."/>
            <person name="Falk J."/>
            <person name="Farina A."/>
            <person name="Faro S."/>
            <person name="Ferguson D."/>
            <person name="Fisher S."/>
            <person name="Foley C.D."/>
            <person name="Franke A."/>
            <person name="Friedrich D."/>
            <person name="Gadbois L."/>
            <person name="Gearin G."/>
            <person name="Gearin C.R."/>
            <person name="Giannoukos G."/>
            <person name="Goode T."/>
            <person name="Graham J."/>
            <person name="Grandbois E."/>
            <person name="Grewal S."/>
            <person name="Gyaltsen K."/>
            <person name="Hafez N."/>
            <person name="Hagos B."/>
            <person name="Hall J."/>
            <person name="Henson C."/>
            <person name="Hollinger A."/>
            <person name="Honan T."/>
            <person name="Huard M.D."/>
            <person name="Hughes L."/>
            <person name="Hurhula B."/>
            <person name="Husby M.E."/>
            <person name="Kamat A."/>
            <person name="Kanga B."/>
            <person name="Kashin S."/>
            <person name="Khazanovich D."/>
            <person name="Kisner P."/>
            <person name="Lance K."/>
            <person name="Lara M."/>
            <person name="Lee W."/>
            <person name="Lennon N."/>
            <person name="Letendre F."/>
            <person name="LeVine R."/>
            <person name="Lipovsky A."/>
            <person name="Liu X."/>
            <person name="Liu J."/>
            <person name="Liu S."/>
            <person name="Lokyitsang T."/>
            <person name="Lokyitsang Y."/>
            <person name="Lubonja R."/>
            <person name="Lui A."/>
            <person name="MacDonald P."/>
            <person name="Magnisalis V."/>
            <person name="Maru K."/>
            <person name="Matthews C."/>
            <person name="McCusker W."/>
            <person name="McDonough S."/>
            <person name="Mehta T."/>
            <person name="Meldrim J."/>
            <person name="Meneus L."/>
            <person name="Mihai O."/>
            <person name="Mihalev A."/>
            <person name="Mihova T."/>
            <person name="Mittelman R."/>
            <person name="Mlenga V."/>
            <person name="Montmayeur A."/>
            <person name="Mulrain L."/>
            <person name="Navidi A."/>
            <person name="Naylor J."/>
            <person name="Negash T."/>
            <person name="Nguyen T."/>
            <person name="Nguyen N."/>
            <person name="Nicol R."/>
            <person name="Norbu C."/>
            <person name="Norbu N."/>
            <person name="Novod N."/>
            <person name="O'Neill B."/>
            <person name="Osman S."/>
            <person name="Markiewicz E."/>
            <person name="Oyono O.L."/>
            <person name="Patti C."/>
            <person name="Phunkhang P."/>
            <person name="Pierre F."/>
            <person name="Priest M."/>
            <person name="Raghuraman S."/>
            <person name="Rege F."/>
            <person name="Reyes R."/>
            <person name="Rise C."/>
            <person name="Rogov P."/>
            <person name="Ross K."/>
            <person name="Ryan E."/>
            <person name="Settipalli S."/>
            <person name="Shea T."/>
            <person name="Sherpa N."/>
            <person name="Shi L."/>
            <person name="Shih D."/>
            <person name="Sparrow T."/>
            <person name="Spaulding J."/>
            <person name="Stalker J."/>
            <person name="Stange-Thomann N."/>
            <person name="Stavropoulos S."/>
            <person name="Stone C."/>
            <person name="Strader C."/>
            <person name="Tesfaye S."/>
            <person name="Thomson T."/>
            <person name="Thoulutsang Y."/>
            <person name="Thoulutsang D."/>
            <person name="Topham K."/>
            <person name="Topping I."/>
            <person name="Tsamla T."/>
            <person name="Vassiliev H."/>
            <person name="Vo A."/>
            <person name="Wangchuk T."/>
            <person name="Wangdi T."/>
            <person name="Weiand M."/>
            <person name="Wilkinson J."/>
            <person name="Wilson A."/>
            <person name="Yadav S."/>
            <person name="Young G."/>
            <person name="Yu Q."/>
            <person name="Zembek L."/>
            <person name="Zhong D."/>
            <person name="Zimmer A."/>
            <person name="Zwirko Z."/>
            <person name="Jaffe D.B."/>
            <person name="Alvarez P."/>
            <person name="Brockman W."/>
            <person name="Butler J."/>
            <person name="Chin C."/>
            <person name="Gnerre S."/>
            <person name="Grabherr M."/>
            <person name="Kleber M."/>
            <person name="Mauceli E."/>
            <person name="MacCallum I."/>
        </authorList>
    </citation>
    <scope>NUCLEOTIDE SEQUENCE [LARGE SCALE GENOMIC DNA]</scope>
    <source>
        <strain evidence="9">MSH-3 / Tucson 14011-0111.49</strain>
    </source>
</reference>
<protein>
    <submittedName>
        <fullName evidence="8">GL22288</fullName>
    </submittedName>
</protein>
<dbReference type="HOGENOM" id="CLU_503696_0_0_1"/>
<dbReference type="AlphaFoldDB" id="B4GFW8"/>
<comment type="subcellular location">
    <subcellularLocation>
        <location evidence="1">Endomembrane system</location>
        <topology evidence="1">Multi-pass membrane protein</topology>
    </subcellularLocation>
</comment>
<evidence type="ECO:0000256" key="1">
    <source>
        <dbReference type="ARBA" id="ARBA00004127"/>
    </source>
</evidence>
<dbReference type="InterPro" id="IPR031926">
    <property type="entry name" value="TMEM135_N"/>
</dbReference>
<keyword evidence="9" id="KW-1185">Reference proteome</keyword>
<feature type="transmembrane region" description="Helical" evidence="6">
    <location>
        <begin position="414"/>
        <end position="433"/>
    </location>
</feature>
<gene>
    <name evidence="8" type="primary">Dper\GL22288</name>
    <name evidence="8" type="ORF">Dper_GL22288</name>
</gene>
<dbReference type="Pfam" id="PF15982">
    <property type="entry name" value="TMEM135_C_rich"/>
    <property type="match status" value="2"/>
</dbReference>
<dbReference type="Proteomes" id="UP000008744">
    <property type="component" value="Unassembled WGS sequence"/>
</dbReference>
<dbReference type="PANTHER" id="PTHR12459">
    <property type="entry name" value="TRANSMEMBRANE PROTEIN 135-RELATED"/>
    <property type="match status" value="1"/>
</dbReference>
<feature type="transmembrane region" description="Helical" evidence="6">
    <location>
        <begin position="153"/>
        <end position="173"/>
    </location>
</feature>
<feature type="transmembrane region" description="Helical" evidence="6">
    <location>
        <begin position="29"/>
        <end position="55"/>
    </location>
</feature>
<sequence length="541" mass="60694">MAGQSKLLDPLCISCKDFQHPWTDHCASAAAGILLSATPYCLRVYTVVYAFSLLMRHRVPNLTDLKRTLLGIIQSTAFLVTNAYSFIMYNCLLRNMLGRYNFYTVAFVPCFLASFTAILVERPARRPLLTLYVANVATEALWKMAESRGWVRSISNGQTFIFGLSMSALLYIYRRGPTEDSIFNILRHFVGKEEAGPIVNNWDTLPGEQPAPPQNRPSVSFSTISDWVRVYSNFLNAKHASCRHNQSCIAYSISGGIKPFVIGVVLQVALKLVMNVSKVASGKMKWRKHIFDRSILPLGIFMGSFSFLYKLALIMRMRVPRLQDLWRTLTGILQSTAFLSMNGGLFIFSVCLLRQLLGRFYFPTVAFLPSFLSSWLSIAVERPERRTPLAMYVANVGIETVWKMLESRGLVRSLPNGQVLIMGLSLTALMYLYRVGLHKTVAKDATFKGLSVILGKEEEGPLKTPTVTTTQSSRQRPLNFQSISAYVQVYDRLRTAKHPSCPHRQGCAPYALYGGFEAVPGRPGSAGWTESYCSTYPRLLI</sequence>
<evidence type="ECO:0000259" key="7">
    <source>
        <dbReference type="Pfam" id="PF15982"/>
    </source>
</evidence>
<evidence type="ECO:0000313" key="9">
    <source>
        <dbReference type="Proteomes" id="UP000008744"/>
    </source>
</evidence>
<evidence type="ECO:0000256" key="6">
    <source>
        <dbReference type="SAM" id="Phobius"/>
    </source>
</evidence>
<keyword evidence="5 6" id="KW-0472">Membrane</keyword>
<feature type="transmembrane region" description="Helical" evidence="6">
    <location>
        <begin position="360"/>
        <end position="380"/>
    </location>
</feature>
<feature type="transmembrane region" description="Helical" evidence="6">
    <location>
        <begin position="100"/>
        <end position="120"/>
    </location>
</feature>
<evidence type="ECO:0000256" key="5">
    <source>
        <dbReference type="ARBA" id="ARBA00023136"/>
    </source>
</evidence>